<dbReference type="GO" id="GO:0043190">
    <property type="term" value="C:ATP-binding cassette (ABC) transporter complex"/>
    <property type="evidence" value="ECO:0007669"/>
    <property type="project" value="InterPro"/>
</dbReference>
<feature type="transmembrane region" description="Helical" evidence="5">
    <location>
        <begin position="222"/>
        <end position="241"/>
    </location>
</feature>
<keyword evidence="2 5" id="KW-0812">Transmembrane</keyword>
<reference evidence="7" key="1">
    <citation type="journal article" date="2014" name="Int. J. Syst. Evol. Microbiol.">
        <title>Complete genome sequence of Corynebacterium casei LMG S-19264T (=DSM 44701T), isolated from a smear-ripened cheese.</title>
        <authorList>
            <consortium name="US DOE Joint Genome Institute (JGI-PGF)"/>
            <person name="Walter F."/>
            <person name="Albersmeier A."/>
            <person name="Kalinowski J."/>
            <person name="Ruckert C."/>
        </authorList>
    </citation>
    <scope>NUCLEOTIDE SEQUENCE</scope>
    <source>
        <strain evidence="7">CGMCC 1.14988</strain>
    </source>
</reference>
<dbReference type="Proteomes" id="UP000650511">
    <property type="component" value="Unassembled WGS sequence"/>
</dbReference>
<gene>
    <name evidence="7" type="ORF">GCM10011354_14520</name>
</gene>
<evidence type="ECO:0000313" key="7">
    <source>
        <dbReference type="EMBL" id="GGI05522.1"/>
    </source>
</evidence>
<sequence>MSPLARLTATEFALVRRDRSALPLTFLLPLGLLVGFGLGDGMRERIPELGGFTAFEIFIVPIALVLVVTMLPLQVLPVTLASYRERGVLRRMATTPVHPGALLGAQLLVHLGMLVGSLALTAAVAVFGFGVSVPTSAGGVVGILALGAAALYAMGVAVAALAPKASTATAIGMGLFFPQLLLGGLMVPADQLPEVMARVGEFLPAGATLHGLQAAWTGEGVATLHLVVLVAWALGLGVVAARRFRWD</sequence>
<feature type="transmembrane region" description="Helical" evidence="5">
    <location>
        <begin position="101"/>
        <end position="131"/>
    </location>
</feature>
<evidence type="ECO:0000313" key="8">
    <source>
        <dbReference type="Proteomes" id="UP000650511"/>
    </source>
</evidence>
<name>A0A8J3EUB1_9ACTN</name>
<dbReference type="Pfam" id="PF01061">
    <property type="entry name" value="ABC2_membrane"/>
    <property type="match status" value="1"/>
</dbReference>
<evidence type="ECO:0000256" key="2">
    <source>
        <dbReference type="ARBA" id="ARBA00022692"/>
    </source>
</evidence>
<dbReference type="InterPro" id="IPR052902">
    <property type="entry name" value="ABC-2_transporter"/>
</dbReference>
<comment type="caution">
    <text evidence="7">The sequence shown here is derived from an EMBL/GenBank/DDBJ whole genome shotgun (WGS) entry which is preliminary data.</text>
</comment>
<evidence type="ECO:0000256" key="5">
    <source>
        <dbReference type="SAM" id="Phobius"/>
    </source>
</evidence>
<proteinExistence type="predicted"/>
<feature type="transmembrane region" description="Helical" evidence="5">
    <location>
        <begin position="21"/>
        <end position="38"/>
    </location>
</feature>
<feature type="transmembrane region" description="Helical" evidence="5">
    <location>
        <begin position="137"/>
        <end position="161"/>
    </location>
</feature>
<dbReference type="RefSeq" id="WP_130649314.1">
    <property type="nucleotide sequence ID" value="NZ_BMHA01000004.1"/>
</dbReference>
<dbReference type="InterPro" id="IPR000412">
    <property type="entry name" value="ABC_2_transport"/>
</dbReference>
<evidence type="ECO:0000256" key="1">
    <source>
        <dbReference type="ARBA" id="ARBA00004141"/>
    </source>
</evidence>
<dbReference type="OrthoDB" id="3217868at2"/>
<dbReference type="PIRSF" id="PIRSF006648">
    <property type="entry name" value="DrrB"/>
    <property type="match status" value="1"/>
</dbReference>
<dbReference type="GO" id="GO:0140359">
    <property type="term" value="F:ABC-type transporter activity"/>
    <property type="evidence" value="ECO:0007669"/>
    <property type="project" value="InterPro"/>
</dbReference>
<dbReference type="PANTHER" id="PTHR43027:SF2">
    <property type="entry name" value="TRANSPORT PERMEASE PROTEIN"/>
    <property type="match status" value="1"/>
</dbReference>
<keyword evidence="4 5" id="KW-0472">Membrane</keyword>
<organism evidence="7 8">
    <name type="scientific">Egicoccus halophilus</name>
    <dbReference type="NCBI Taxonomy" id="1670830"/>
    <lineage>
        <taxon>Bacteria</taxon>
        <taxon>Bacillati</taxon>
        <taxon>Actinomycetota</taxon>
        <taxon>Nitriliruptoria</taxon>
        <taxon>Egicoccales</taxon>
        <taxon>Egicoccaceae</taxon>
        <taxon>Egicoccus</taxon>
    </lineage>
</organism>
<dbReference type="InterPro" id="IPR013525">
    <property type="entry name" value="ABC2_TM"/>
</dbReference>
<feature type="transmembrane region" description="Helical" evidence="5">
    <location>
        <begin position="58"/>
        <end position="80"/>
    </location>
</feature>
<feature type="transmembrane region" description="Helical" evidence="5">
    <location>
        <begin position="168"/>
        <end position="187"/>
    </location>
</feature>
<accession>A0A8J3EUB1</accession>
<dbReference type="EMBL" id="BMHA01000004">
    <property type="protein sequence ID" value="GGI05522.1"/>
    <property type="molecule type" value="Genomic_DNA"/>
</dbReference>
<reference evidence="7" key="2">
    <citation type="submission" date="2020-09" db="EMBL/GenBank/DDBJ databases">
        <authorList>
            <person name="Sun Q."/>
            <person name="Zhou Y."/>
        </authorList>
    </citation>
    <scope>NUCLEOTIDE SEQUENCE</scope>
    <source>
        <strain evidence="7">CGMCC 1.14988</strain>
    </source>
</reference>
<keyword evidence="3 5" id="KW-1133">Transmembrane helix</keyword>
<evidence type="ECO:0000256" key="4">
    <source>
        <dbReference type="ARBA" id="ARBA00023136"/>
    </source>
</evidence>
<keyword evidence="8" id="KW-1185">Reference proteome</keyword>
<protein>
    <submittedName>
        <fullName evidence="7">Transport permease protein</fullName>
    </submittedName>
</protein>
<comment type="subcellular location">
    <subcellularLocation>
        <location evidence="1">Membrane</location>
        <topology evidence="1">Multi-pass membrane protein</topology>
    </subcellularLocation>
</comment>
<dbReference type="PANTHER" id="PTHR43027">
    <property type="entry name" value="DOXORUBICIN RESISTANCE ABC TRANSPORTER PERMEASE PROTEIN DRRC-RELATED"/>
    <property type="match status" value="1"/>
</dbReference>
<dbReference type="AlphaFoldDB" id="A0A8J3EUB1"/>
<evidence type="ECO:0000256" key="3">
    <source>
        <dbReference type="ARBA" id="ARBA00022989"/>
    </source>
</evidence>
<feature type="domain" description="ABC-2 type transporter transmembrane" evidence="6">
    <location>
        <begin position="7"/>
        <end position="213"/>
    </location>
</feature>
<evidence type="ECO:0000259" key="6">
    <source>
        <dbReference type="Pfam" id="PF01061"/>
    </source>
</evidence>